<dbReference type="GO" id="GO:0005524">
    <property type="term" value="F:ATP binding"/>
    <property type="evidence" value="ECO:0007669"/>
    <property type="project" value="UniProtKB-UniRule"/>
</dbReference>
<evidence type="ECO:0000313" key="11">
    <source>
        <dbReference type="Proteomes" id="UP000016023"/>
    </source>
</evidence>
<dbReference type="InterPro" id="IPR012795">
    <property type="entry name" value="tRNA_Ile_lys_synt_N"/>
</dbReference>
<dbReference type="Proteomes" id="UP000016023">
    <property type="component" value="Unassembled WGS sequence"/>
</dbReference>
<dbReference type="PANTHER" id="PTHR43033:SF1">
    <property type="entry name" value="TRNA(ILE)-LYSIDINE SYNTHASE-RELATED"/>
    <property type="match status" value="1"/>
</dbReference>
<dbReference type="HAMAP" id="MF_01161">
    <property type="entry name" value="tRNA_Ile_lys_synt"/>
    <property type="match status" value="1"/>
</dbReference>
<keyword evidence="5 8" id="KW-0547">Nucleotide-binding</keyword>
<comment type="subcellular location">
    <subcellularLocation>
        <location evidence="1 8">Cytoplasm</location>
    </subcellularLocation>
</comment>
<comment type="similarity">
    <text evidence="8">Belongs to the tRNA(Ile)-lysidine synthase family.</text>
</comment>
<dbReference type="NCBIfam" id="TIGR02432">
    <property type="entry name" value="lysidine_TilS_N"/>
    <property type="match status" value="1"/>
</dbReference>
<dbReference type="SUPFAM" id="SSF56037">
    <property type="entry name" value="PheT/TilS domain"/>
    <property type="match status" value="1"/>
</dbReference>
<accession>H1Q2C5</accession>
<gene>
    <name evidence="8" type="primary">tilS</name>
    <name evidence="10" type="ORF">HMPREF9140_01063</name>
</gene>
<evidence type="ECO:0000256" key="8">
    <source>
        <dbReference type="HAMAP-Rule" id="MF_01161"/>
    </source>
</evidence>
<dbReference type="CDD" id="cd01992">
    <property type="entry name" value="TilS_N"/>
    <property type="match status" value="1"/>
</dbReference>
<comment type="caution">
    <text evidence="10">The sequence shown here is derived from an EMBL/GenBank/DDBJ whole genome shotgun (WGS) entry which is preliminary data.</text>
</comment>
<dbReference type="Gene3D" id="3.40.50.620">
    <property type="entry name" value="HUPs"/>
    <property type="match status" value="1"/>
</dbReference>
<evidence type="ECO:0000259" key="9">
    <source>
        <dbReference type="SMART" id="SM00977"/>
    </source>
</evidence>
<dbReference type="SMART" id="SM00977">
    <property type="entry name" value="TilS_C"/>
    <property type="match status" value="1"/>
</dbReference>
<dbReference type="PATRIC" id="fig|883158.3.peg.1073"/>
<dbReference type="InterPro" id="IPR011063">
    <property type="entry name" value="TilS/TtcA_N"/>
</dbReference>
<evidence type="ECO:0000256" key="2">
    <source>
        <dbReference type="ARBA" id="ARBA00022490"/>
    </source>
</evidence>
<dbReference type="GO" id="GO:0006400">
    <property type="term" value="P:tRNA modification"/>
    <property type="evidence" value="ECO:0007669"/>
    <property type="project" value="UniProtKB-UniRule"/>
</dbReference>
<comment type="domain">
    <text evidence="8">The N-terminal region contains the highly conserved SGGXDS motif, predicted to be a P-loop motif involved in ATP binding.</text>
</comment>
<dbReference type="GO" id="GO:0005737">
    <property type="term" value="C:cytoplasm"/>
    <property type="evidence" value="ECO:0007669"/>
    <property type="project" value="UniProtKB-SubCell"/>
</dbReference>
<dbReference type="NCBIfam" id="TIGR02433">
    <property type="entry name" value="lysidine_TilS_C"/>
    <property type="match status" value="1"/>
</dbReference>
<dbReference type="PANTHER" id="PTHR43033">
    <property type="entry name" value="TRNA(ILE)-LYSIDINE SYNTHASE-RELATED"/>
    <property type="match status" value="1"/>
</dbReference>
<dbReference type="AlphaFoldDB" id="H1Q2C5"/>
<keyword evidence="4 8" id="KW-0819">tRNA processing</keyword>
<dbReference type="HOGENOM" id="CLU_018869_0_1_10"/>
<keyword evidence="11" id="KW-1185">Reference proteome</keyword>
<dbReference type="EMBL" id="AGWK01000029">
    <property type="protein sequence ID" value="EHO71195.1"/>
    <property type="molecule type" value="Genomic_DNA"/>
</dbReference>
<keyword evidence="6 8" id="KW-0067">ATP-binding</keyword>
<dbReference type="InterPro" id="IPR012094">
    <property type="entry name" value="tRNA_Ile_lys_synt"/>
</dbReference>
<dbReference type="SUPFAM" id="SSF52402">
    <property type="entry name" value="Adenine nucleotide alpha hydrolases-like"/>
    <property type="match status" value="1"/>
</dbReference>
<keyword evidence="3 8" id="KW-0436">Ligase</keyword>
<feature type="binding site" evidence="8">
    <location>
        <begin position="26"/>
        <end position="31"/>
    </location>
    <ligand>
        <name>ATP</name>
        <dbReference type="ChEBI" id="CHEBI:30616"/>
    </ligand>
</feature>
<dbReference type="EC" id="6.3.4.19" evidence="8"/>
<proteinExistence type="inferred from homology"/>
<evidence type="ECO:0000256" key="5">
    <source>
        <dbReference type="ARBA" id="ARBA00022741"/>
    </source>
</evidence>
<evidence type="ECO:0000256" key="3">
    <source>
        <dbReference type="ARBA" id="ARBA00022598"/>
    </source>
</evidence>
<dbReference type="Pfam" id="PF01171">
    <property type="entry name" value="ATP_bind_3"/>
    <property type="match status" value="1"/>
</dbReference>
<organism evidence="10 11">
    <name type="scientific">Prevotella micans F0438</name>
    <dbReference type="NCBI Taxonomy" id="883158"/>
    <lineage>
        <taxon>Bacteria</taxon>
        <taxon>Pseudomonadati</taxon>
        <taxon>Bacteroidota</taxon>
        <taxon>Bacteroidia</taxon>
        <taxon>Bacteroidales</taxon>
        <taxon>Prevotellaceae</taxon>
        <taxon>Prevotella</taxon>
    </lineage>
</organism>
<feature type="domain" description="Lysidine-tRNA(Ile) synthetase C-terminal" evidence="9">
    <location>
        <begin position="367"/>
        <end position="440"/>
    </location>
</feature>
<evidence type="ECO:0000313" key="10">
    <source>
        <dbReference type="EMBL" id="EHO71195.1"/>
    </source>
</evidence>
<dbReference type="InterPro" id="IPR012796">
    <property type="entry name" value="Lysidine-tRNA-synth_C"/>
</dbReference>
<evidence type="ECO:0000256" key="1">
    <source>
        <dbReference type="ARBA" id="ARBA00004496"/>
    </source>
</evidence>
<protein>
    <recommendedName>
        <fullName evidence="8">tRNA(Ile)-lysidine synthase</fullName>
        <ecNumber evidence="8">6.3.4.19</ecNumber>
    </recommendedName>
    <alternativeName>
        <fullName evidence="8">tRNA(Ile)-2-lysyl-cytidine synthase</fullName>
    </alternativeName>
    <alternativeName>
        <fullName evidence="8">tRNA(Ile)-lysidine synthetase</fullName>
    </alternativeName>
</protein>
<keyword evidence="2 8" id="KW-0963">Cytoplasm</keyword>
<comment type="function">
    <text evidence="8">Ligates lysine onto the cytidine present at position 34 of the AUA codon-specific tRNA(Ile) that contains the anticodon CAU, in an ATP-dependent manner. Cytidine is converted to lysidine, thus changing the amino acid specificity of the tRNA from methionine to isoleucine.</text>
</comment>
<dbReference type="eggNOG" id="COG0037">
    <property type="taxonomic scope" value="Bacteria"/>
</dbReference>
<reference evidence="10 11" key="1">
    <citation type="submission" date="2011-12" db="EMBL/GenBank/DDBJ databases">
        <title>The Genome Sequence of Prevotella micans F0438.</title>
        <authorList>
            <consortium name="The Broad Institute Genome Sequencing Platform"/>
            <person name="Earl A."/>
            <person name="Ward D."/>
            <person name="Feldgarden M."/>
            <person name="Gevers D."/>
            <person name="Izard J."/>
            <person name="Baranova O.V."/>
            <person name="Blanton J.M."/>
            <person name="Wade W.G."/>
            <person name="Dewhirst F.E."/>
            <person name="Young S.K."/>
            <person name="Zeng Q."/>
            <person name="Gargeya S."/>
            <person name="Fitzgerald M."/>
            <person name="Haas B."/>
            <person name="Abouelleil A."/>
            <person name="Alvarado L."/>
            <person name="Arachchi H.M."/>
            <person name="Berlin A."/>
            <person name="Chapman S.B."/>
            <person name="Gearin G."/>
            <person name="Goldberg J."/>
            <person name="Griggs A."/>
            <person name="Gujja S."/>
            <person name="Hansen M."/>
            <person name="Heiman D."/>
            <person name="Howarth C."/>
            <person name="Larimer J."/>
            <person name="Lui A."/>
            <person name="MacDonald P.J.P."/>
            <person name="McCowen C."/>
            <person name="Montmayeur A."/>
            <person name="Murphy C."/>
            <person name="Neiman D."/>
            <person name="Pearson M."/>
            <person name="Priest M."/>
            <person name="Roberts A."/>
            <person name="Saif S."/>
            <person name="Shea T."/>
            <person name="Sisk P."/>
            <person name="Stolte C."/>
            <person name="Sykes S."/>
            <person name="Wortman J."/>
            <person name="Nusbaum C."/>
            <person name="Birren B."/>
        </authorList>
    </citation>
    <scope>NUCLEOTIDE SEQUENCE [LARGE SCALE GENOMIC DNA]</scope>
    <source>
        <strain evidence="10 11">F0438</strain>
    </source>
</reference>
<name>H1Q2C5_9BACT</name>
<dbReference type="GO" id="GO:0032267">
    <property type="term" value="F:tRNA(Ile)-lysidine synthase activity"/>
    <property type="evidence" value="ECO:0007669"/>
    <property type="project" value="UniProtKB-EC"/>
</dbReference>
<sequence>MLNKIARYIKRHNLLRAGERYIVALSGGADSVALTIILQQLDYEIEAAHCNFHLRNEESNRDEDFSRQLCRQRKIPFHVAHFDTKTYAELHKISIEMAARELRYNYFEQLRQDIHARGICVAHHSDDSVETILINLVRGTGIKGLTGIKPLNDTIIRPLLCCSHRELENFLEQNGQIFVTDSTNLQSDPVRNKIRLQLLPILEQINPSVRESIMKTADHLLEAQKIIDYYIDENIPSEKPTSLFPLQLSIEEIRRFPSPEYLLHEILFPFNFTPAQIEQIMVAFDAGPGKIWKSSSHELLLDRKRLILVPLETTFLRNLVIPKPGTYRYSENITLKLFPINYALSETPIPHETNVVMLDADNIEFPLILRRVQPADRFVPFGMKGSKLVSDFLTDIKKNIFEKRHQLVLTDNNEQIIWLVGLRPSNHFCISSSTQSAMVIMLNYD</sequence>
<evidence type="ECO:0000256" key="4">
    <source>
        <dbReference type="ARBA" id="ARBA00022694"/>
    </source>
</evidence>
<comment type="catalytic activity">
    <reaction evidence="7 8">
        <text>cytidine(34) in tRNA(Ile2) + L-lysine + ATP = lysidine(34) in tRNA(Ile2) + AMP + diphosphate + H(+)</text>
        <dbReference type="Rhea" id="RHEA:43744"/>
        <dbReference type="Rhea" id="RHEA-COMP:10625"/>
        <dbReference type="Rhea" id="RHEA-COMP:10670"/>
        <dbReference type="ChEBI" id="CHEBI:15378"/>
        <dbReference type="ChEBI" id="CHEBI:30616"/>
        <dbReference type="ChEBI" id="CHEBI:32551"/>
        <dbReference type="ChEBI" id="CHEBI:33019"/>
        <dbReference type="ChEBI" id="CHEBI:82748"/>
        <dbReference type="ChEBI" id="CHEBI:83665"/>
        <dbReference type="ChEBI" id="CHEBI:456215"/>
        <dbReference type="EC" id="6.3.4.19"/>
    </reaction>
</comment>
<evidence type="ECO:0000256" key="7">
    <source>
        <dbReference type="ARBA" id="ARBA00048539"/>
    </source>
</evidence>
<dbReference type="STRING" id="883158.HMPREF9140_01063"/>
<dbReference type="RefSeq" id="WP_006952319.1">
    <property type="nucleotide sequence ID" value="NZ_JH594522.1"/>
</dbReference>
<dbReference type="InterPro" id="IPR014729">
    <property type="entry name" value="Rossmann-like_a/b/a_fold"/>
</dbReference>
<evidence type="ECO:0000256" key="6">
    <source>
        <dbReference type="ARBA" id="ARBA00022840"/>
    </source>
</evidence>